<organism evidence="2 3">
    <name type="scientific">Pedobacter hiemivivus</name>
    <dbReference type="NCBI Taxonomy" id="2530454"/>
    <lineage>
        <taxon>Bacteria</taxon>
        <taxon>Pseudomonadati</taxon>
        <taxon>Bacteroidota</taxon>
        <taxon>Sphingobacteriia</taxon>
        <taxon>Sphingobacteriales</taxon>
        <taxon>Sphingobacteriaceae</taxon>
        <taxon>Pedobacter</taxon>
    </lineage>
</organism>
<protein>
    <submittedName>
        <fullName evidence="2">KTSC domain-containing protein</fullName>
    </submittedName>
</protein>
<gene>
    <name evidence="2" type="ORF">FBD94_07355</name>
</gene>
<accession>A0A4U1GDB9</accession>
<dbReference type="EMBL" id="SWDX01000003">
    <property type="protein sequence ID" value="TKC62045.1"/>
    <property type="molecule type" value="Genomic_DNA"/>
</dbReference>
<dbReference type="AlphaFoldDB" id="A0A4U1GDB9"/>
<dbReference type="Proteomes" id="UP000309594">
    <property type="component" value="Unassembled WGS sequence"/>
</dbReference>
<dbReference type="InterPro" id="IPR025309">
    <property type="entry name" value="KTSC_dom"/>
</dbReference>
<evidence type="ECO:0000259" key="1">
    <source>
        <dbReference type="Pfam" id="PF13619"/>
    </source>
</evidence>
<evidence type="ECO:0000313" key="3">
    <source>
        <dbReference type="Proteomes" id="UP000309594"/>
    </source>
</evidence>
<dbReference type="Pfam" id="PF13619">
    <property type="entry name" value="KTSC"/>
    <property type="match status" value="1"/>
</dbReference>
<proteinExistence type="predicted"/>
<feature type="domain" description="KTSC" evidence="1">
    <location>
        <begin position="3"/>
        <end position="59"/>
    </location>
</feature>
<comment type="caution">
    <text evidence="2">The sequence shown here is derived from an EMBL/GenBank/DDBJ whole genome shotgun (WGS) entry which is preliminary data.</text>
</comment>
<sequence>MPSSVIKHYSYESTKRILYITFVSGITYAYKSVPIDIANMLKAAGSKGSYFNHFIKGHFKYTKLRKK</sequence>
<evidence type="ECO:0000313" key="2">
    <source>
        <dbReference type="EMBL" id="TKC62045.1"/>
    </source>
</evidence>
<reference evidence="2 3" key="1">
    <citation type="submission" date="2019-04" db="EMBL/GenBank/DDBJ databases">
        <title>Pedobacter sp. RP-1-16 sp. nov., isolated from Arctic soil.</title>
        <authorList>
            <person name="Dahal R.H."/>
            <person name="Kim D.-U."/>
        </authorList>
    </citation>
    <scope>NUCLEOTIDE SEQUENCE [LARGE SCALE GENOMIC DNA]</scope>
    <source>
        <strain evidence="2 3">RP-1-16</strain>
    </source>
</reference>
<dbReference type="RefSeq" id="WP_136879713.1">
    <property type="nucleotide sequence ID" value="NZ_SWDX01000003.1"/>
</dbReference>
<name>A0A4U1GDB9_9SPHI</name>